<keyword evidence="4 11" id="KW-0240">DNA-directed RNA polymerase</keyword>
<evidence type="ECO:0000256" key="9">
    <source>
        <dbReference type="ARBA" id="ARBA00048552"/>
    </source>
</evidence>
<keyword evidence="5" id="KW-0808">Transferase</keyword>
<evidence type="ECO:0000256" key="1">
    <source>
        <dbReference type="ARBA" id="ARBA00006711"/>
    </source>
</evidence>
<accession>A0A1F4U4W2</accession>
<dbReference type="Proteomes" id="UP000179242">
    <property type="component" value="Unassembled WGS sequence"/>
</dbReference>
<dbReference type="EMBL" id="MEUJ01000005">
    <property type="protein sequence ID" value="OGC39941.1"/>
    <property type="molecule type" value="Genomic_DNA"/>
</dbReference>
<organism evidence="11 12">
    <name type="scientific">candidate division WOR-1 bacterium RIFOXYC2_FULL_46_14</name>
    <dbReference type="NCBI Taxonomy" id="1802587"/>
    <lineage>
        <taxon>Bacteria</taxon>
        <taxon>Bacillati</taxon>
        <taxon>Saganbacteria</taxon>
    </lineage>
</organism>
<evidence type="ECO:0000256" key="4">
    <source>
        <dbReference type="ARBA" id="ARBA00022478"/>
    </source>
</evidence>
<reference evidence="11 12" key="1">
    <citation type="journal article" date="2016" name="Nat. Commun.">
        <title>Thousands of microbial genomes shed light on interconnected biogeochemical processes in an aquifer system.</title>
        <authorList>
            <person name="Anantharaman K."/>
            <person name="Brown C.T."/>
            <person name="Hug L.A."/>
            <person name="Sharon I."/>
            <person name="Castelle C.J."/>
            <person name="Probst A.J."/>
            <person name="Thomas B.C."/>
            <person name="Singh A."/>
            <person name="Wilkins M.J."/>
            <person name="Karaoz U."/>
            <person name="Brodie E.L."/>
            <person name="Williams K.H."/>
            <person name="Hubbard S.S."/>
            <person name="Banfield J.F."/>
        </authorList>
    </citation>
    <scope>NUCLEOTIDE SEQUENCE [LARGE SCALE GENOMIC DNA]</scope>
</reference>
<dbReference type="SMART" id="SM01409">
    <property type="entry name" value="RNA_pol_Rpb6"/>
    <property type="match status" value="1"/>
</dbReference>
<dbReference type="SUPFAM" id="SSF63562">
    <property type="entry name" value="RPB6/omega subunit-like"/>
    <property type="match status" value="1"/>
</dbReference>
<comment type="caution">
    <text evidence="11">The sequence shown here is derived from an EMBL/GenBank/DDBJ whole genome shotgun (WGS) entry which is preliminary data.</text>
</comment>
<dbReference type="InterPro" id="IPR006110">
    <property type="entry name" value="Pol_omega/Rpo6/RPB6"/>
</dbReference>
<dbReference type="Pfam" id="PF01192">
    <property type="entry name" value="RNA_pol_Rpb6"/>
    <property type="match status" value="1"/>
</dbReference>
<protein>
    <recommendedName>
        <fullName evidence="3">DNA-directed RNA polymerase subunit omega</fullName>
        <ecNumber evidence="2">2.7.7.6</ecNumber>
    </recommendedName>
    <alternativeName>
        <fullName evidence="8">Transcriptase subunit omega</fullName>
    </alternativeName>
</protein>
<dbReference type="GO" id="GO:0003899">
    <property type="term" value="F:DNA-directed RNA polymerase activity"/>
    <property type="evidence" value="ECO:0007669"/>
    <property type="project" value="UniProtKB-EC"/>
</dbReference>
<dbReference type="GO" id="GO:0006351">
    <property type="term" value="P:DNA-templated transcription"/>
    <property type="evidence" value="ECO:0007669"/>
    <property type="project" value="InterPro"/>
</dbReference>
<evidence type="ECO:0000256" key="10">
    <source>
        <dbReference type="SAM" id="MobiDB-lite"/>
    </source>
</evidence>
<evidence type="ECO:0000256" key="8">
    <source>
        <dbReference type="ARBA" id="ARBA00029924"/>
    </source>
</evidence>
<name>A0A1F4U4W2_UNCSA</name>
<feature type="region of interest" description="Disordered" evidence="10">
    <location>
        <begin position="68"/>
        <end position="108"/>
    </location>
</feature>
<feature type="compositionally biased region" description="Basic residues" evidence="10">
    <location>
        <begin position="96"/>
        <end position="108"/>
    </location>
</feature>
<feature type="compositionally biased region" description="Basic and acidic residues" evidence="10">
    <location>
        <begin position="68"/>
        <end position="95"/>
    </location>
</feature>
<dbReference type="InterPro" id="IPR003716">
    <property type="entry name" value="DNA-dir_RNA_pol_omega"/>
</dbReference>
<evidence type="ECO:0000256" key="2">
    <source>
        <dbReference type="ARBA" id="ARBA00012418"/>
    </source>
</evidence>
<evidence type="ECO:0000313" key="12">
    <source>
        <dbReference type="Proteomes" id="UP000179242"/>
    </source>
</evidence>
<dbReference type="EC" id="2.7.7.6" evidence="2"/>
<dbReference type="InterPro" id="IPR036161">
    <property type="entry name" value="RPB6/omega-like_sf"/>
</dbReference>
<dbReference type="NCBIfam" id="TIGR00690">
    <property type="entry name" value="rpoZ"/>
    <property type="match status" value="1"/>
</dbReference>
<comment type="similarity">
    <text evidence="1">Belongs to the RNA polymerase subunit omega family.</text>
</comment>
<dbReference type="PANTHER" id="PTHR34476">
    <property type="entry name" value="DNA-DIRECTED RNA POLYMERASE SUBUNIT OMEGA"/>
    <property type="match status" value="1"/>
</dbReference>
<keyword evidence="7" id="KW-0804">Transcription</keyword>
<gene>
    <name evidence="11" type="ORF">A2438_05455</name>
</gene>
<evidence type="ECO:0000256" key="3">
    <source>
        <dbReference type="ARBA" id="ARBA00013725"/>
    </source>
</evidence>
<dbReference type="AlphaFoldDB" id="A0A1F4U4W2"/>
<evidence type="ECO:0000256" key="5">
    <source>
        <dbReference type="ARBA" id="ARBA00022679"/>
    </source>
</evidence>
<evidence type="ECO:0000256" key="7">
    <source>
        <dbReference type="ARBA" id="ARBA00023163"/>
    </source>
</evidence>
<dbReference type="Gene3D" id="3.90.940.10">
    <property type="match status" value="1"/>
</dbReference>
<evidence type="ECO:0000313" key="11">
    <source>
        <dbReference type="EMBL" id="OGC39941.1"/>
    </source>
</evidence>
<proteinExistence type="inferred from homology"/>
<dbReference type="GO" id="GO:0003677">
    <property type="term" value="F:DNA binding"/>
    <property type="evidence" value="ECO:0007669"/>
    <property type="project" value="InterPro"/>
</dbReference>
<dbReference type="GO" id="GO:0000428">
    <property type="term" value="C:DNA-directed RNA polymerase complex"/>
    <property type="evidence" value="ECO:0007669"/>
    <property type="project" value="UniProtKB-KW"/>
</dbReference>
<sequence length="108" mass="12145">MRESVDGLLGKAKNKFLLVNAVSERAKQITAGSLPYINDFDPSNPIVTAIREIWANKINIKLESAPKKQKPEELLLKEEPQEEPKKRANALDRLAKHSKGKSKKNADR</sequence>
<dbReference type="PANTHER" id="PTHR34476:SF1">
    <property type="entry name" value="DNA-DIRECTED RNA POLYMERASE SUBUNIT OMEGA"/>
    <property type="match status" value="1"/>
</dbReference>
<keyword evidence="6" id="KW-0548">Nucleotidyltransferase</keyword>
<comment type="catalytic activity">
    <reaction evidence="9">
        <text>RNA(n) + a ribonucleoside 5'-triphosphate = RNA(n+1) + diphosphate</text>
        <dbReference type="Rhea" id="RHEA:21248"/>
        <dbReference type="Rhea" id="RHEA-COMP:14527"/>
        <dbReference type="Rhea" id="RHEA-COMP:17342"/>
        <dbReference type="ChEBI" id="CHEBI:33019"/>
        <dbReference type="ChEBI" id="CHEBI:61557"/>
        <dbReference type="ChEBI" id="CHEBI:140395"/>
        <dbReference type="EC" id="2.7.7.6"/>
    </reaction>
</comment>
<evidence type="ECO:0000256" key="6">
    <source>
        <dbReference type="ARBA" id="ARBA00022695"/>
    </source>
</evidence>